<keyword evidence="2 7" id="KW-0288">FMN</keyword>
<comment type="catalytic activity">
    <reaction evidence="7">
        <text>protoporphyrinogen IX + 3 a menaquinone = protoporphyrin IX + 3 a menaquinol</text>
        <dbReference type="Rhea" id="RHEA:27409"/>
        <dbReference type="Rhea" id="RHEA-COMP:9537"/>
        <dbReference type="Rhea" id="RHEA-COMP:9539"/>
        <dbReference type="ChEBI" id="CHEBI:16374"/>
        <dbReference type="ChEBI" id="CHEBI:18151"/>
        <dbReference type="ChEBI" id="CHEBI:57306"/>
        <dbReference type="ChEBI" id="CHEBI:57307"/>
        <dbReference type="EC" id="1.3.5.3"/>
    </reaction>
</comment>
<dbReference type="RefSeq" id="WP_144041397.1">
    <property type="nucleotide sequence ID" value="NZ_BMPL01000019.1"/>
</dbReference>
<dbReference type="PANTHER" id="PTHR38030:SF2">
    <property type="entry name" value="PROTOPORPHYRINOGEN IX DEHYDROGENASE [QUINONE]"/>
    <property type="match status" value="1"/>
</dbReference>
<comment type="similarity">
    <text evidence="7">Belongs to the HemG family.</text>
</comment>
<protein>
    <recommendedName>
        <fullName evidence="7">Protoporphyrinogen IX dehydrogenase [quinone]</fullName>
        <ecNumber evidence="7">1.3.5.3</ecNumber>
    </recommendedName>
    <alternativeName>
        <fullName evidence="7">Protoporphyrinogen IX dehydrogenase [menaquinone]</fullName>
    </alternativeName>
    <alternativeName>
        <fullName evidence="7">Protoporphyrinogen IX dehydrogenase [ubiquinone]</fullName>
    </alternativeName>
    <alternativeName>
        <fullName evidence="7">Protoporphyrinogen oxidase</fullName>
        <shortName evidence="7">PPO</shortName>
    </alternativeName>
</protein>
<evidence type="ECO:0000256" key="2">
    <source>
        <dbReference type="ARBA" id="ARBA00022643"/>
    </source>
</evidence>
<dbReference type="UniPathway" id="UPA00251">
    <property type="reaction ID" value="UER00324"/>
</dbReference>
<dbReference type="GO" id="GO:0006782">
    <property type="term" value="P:protoporphyrinogen IX biosynthetic process"/>
    <property type="evidence" value="ECO:0007669"/>
    <property type="project" value="UniProtKB-UniRule"/>
</dbReference>
<comment type="subcellular location">
    <subcellularLocation>
        <location evidence="7">Cell membrane</location>
        <topology evidence="7">Peripheral membrane protein</topology>
    </subcellularLocation>
</comment>
<dbReference type="EC" id="1.3.5.3" evidence="7"/>
<dbReference type="GO" id="GO:0005886">
    <property type="term" value="C:plasma membrane"/>
    <property type="evidence" value="ECO:0007669"/>
    <property type="project" value="UniProtKB-SubCell"/>
</dbReference>
<accession>A0A553JL46</accession>
<dbReference type="EMBL" id="VKGK01000022">
    <property type="protein sequence ID" value="TRY13174.1"/>
    <property type="molecule type" value="Genomic_DNA"/>
</dbReference>
<keyword evidence="10" id="KW-1185">Reference proteome</keyword>
<dbReference type="HAMAP" id="MF_00853">
    <property type="entry name" value="HemG"/>
    <property type="match status" value="1"/>
</dbReference>
<comment type="function">
    <text evidence="7">Catalyzes the 6-electron oxidation of protoporphyrinogen IX to form protoporphyrin IX; under anaerobic conditions uses menaquinone as an electron acceptor, under aerobic conditions uses ubiquinone as an electron acceptor.</text>
</comment>
<proteinExistence type="inferred from homology"/>
<dbReference type="InterPro" id="IPR029039">
    <property type="entry name" value="Flavoprotein-like_sf"/>
</dbReference>
<dbReference type="GO" id="GO:0004729">
    <property type="term" value="F:oxygen-dependent protoporphyrinogen oxidase activity"/>
    <property type="evidence" value="ECO:0007669"/>
    <property type="project" value="InterPro"/>
</dbReference>
<organism evidence="9 10">
    <name type="scientific">Shewanella hanedai</name>
    <name type="common">Alteromonas hanedai</name>
    <dbReference type="NCBI Taxonomy" id="25"/>
    <lineage>
        <taxon>Bacteria</taxon>
        <taxon>Pseudomonadati</taxon>
        <taxon>Pseudomonadota</taxon>
        <taxon>Gammaproteobacteria</taxon>
        <taxon>Alteromonadales</taxon>
        <taxon>Shewanellaceae</taxon>
        <taxon>Shewanella</taxon>
    </lineage>
</organism>
<dbReference type="InterPro" id="IPR026816">
    <property type="entry name" value="Flavodoxin_dom"/>
</dbReference>
<feature type="domain" description="Flavodoxin" evidence="8">
    <location>
        <begin position="5"/>
        <end position="154"/>
    </location>
</feature>
<keyword evidence="7" id="KW-1003">Cell membrane</keyword>
<comment type="cofactor">
    <cofactor evidence="7">
        <name>FMN</name>
        <dbReference type="ChEBI" id="CHEBI:58210"/>
    </cofactor>
    <text evidence="7">Binds 1 FMN non-covalently per subunit.</text>
</comment>
<dbReference type="NCBIfam" id="NF008316">
    <property type="entry name" value="PRK11104.1"/>
    <property type="match status" value="1"/>
</dbReference>
<evidence type="ECO:0000256" key="5">
    <source>
        <dbReference type="ARBA" id="ARBA00023136"/>
    </source>
</evidence>
<evidence type="ECO:0000256" key="7">
    <source>
        <dbReference type="HAMAP-Rule" id="MF_00853"/>
    </source>
</evidence>
<keyword evidence="4 7" id="KW-0560">Oxidoreductase</keyword>
<reference evidence="10" key="1">
    <citation type="submission" date="2019-07" db="EMBL/GenBank/DDBJ databases">
        <title>Shewanella sp. YLB-08 draft genomic sequence.</title>
        <authorList>
            <person name="Yu L."/>
        </authorList>
    </citation>
    <scope>NUCLEOTIDE SEQUENCE [LARGE SCALE GENOMIC DNA]</scope>
    <source>
        <strain evidence="10">JCM 20706</strain>
    </source>
</reference>
<comment type="caution">
    <text evidence="9">The sequence shown here is derived from an EMBL/GenBank/DDBJ whole genome shotgun (WGS) entry which is preliminary data.</text>
</comment>
<evidence type="ECO:0000313" key="10">
    <source>
        <dbReference type="Proteomes" id="UP000318126"/>
    </source>
</evidence>
<evidence type="ECO:0000313" key="9">
    <source>
        <dbReference type="EMBL" id="TRY13174.1"/>
    </source>
</evidence>
<dbReference type="Pfam" id="PF12724">
    <property type="entry name" value="Flavodoxin_5"/>
    <property type="match status" value="1"/>
</dbReference>
<dbReference type="Proteomes" id="UP000318126">
    <property type="component" value="Unassembled WGS sequence"/>
</dbReference>
<dbReference type="Gene3D" id="3.40.50.360">
    <property type="match status" value="1"/>
</dbReference>
<dbReference type="AlphaFoldDB" id="A0A553JL46"/>
<comment type="catalytic activity">
    <reaction evidence="7">
        <text>protoporphyrinogen IX + 3 a ubiquinone = protoporphyrin IX + 3 a ubiquinol</text>
        <dbReference type="Rhea" id="RHEA:63936"/>
        <dbReference type="Rhea" id="RHEA-COMP:9565"/>
        <dbReference type="Rhea" id="RHEA-COMP:9566"/>
        <dbReference type="ChEBI" id="CHEBI:16389"/>
        <dbReference type="ChEBI" id="CHEBI:17976"/>
        <dbReference type="ChEBI" id="CHEBI:57306"/>
        <dbReference type="ChEBI" id="CHEBI:57307"/>
    </reaction>
</comment>
<keyword evidence="5" id="KW-0472">Membrane</keyword>
<dbReference type="PANTHER" id="PTHR38030">
    <property type="entry name" value="PROTOPORPHYRINOGEN IX DEHYDROGENASE [MENAQUINONE]"/>
    <property type="match status" value="1"/>
</dbReference>
<dbReference type="SUPFAM" id="SSF52218">
    <property type="entry name" value="Flavoproteins"/>
    <property type="match status" value="1"/>
</dbReference>
<keyword evidence="3 7" id="KW-0547">Nucleotide-binding</keyword>
<evidence type="ECO:0000259" key="8">
    <source>
        <dbReference type="Pfam" id="PF12724"/>
    </source>
</evidence>
<dbReference type="GO" id="GO:0010181">
    <property type="term" value="F:FMN binding"/>
    <property type="evidence" value="ECO:0007669"/>
    <property type="project" value="UniProtKB-UniRule"/>
</dbReference>
<evidence type="ECO:0000256" key="3">
    <source>
        <dbReference type="ARBA" id="ARBA00022741"/>
    </source>
</evidence>
<dbReference type="InterPro" id="IPR052200">
    <property type="entry name" value="Protoporphyrinogen_IX_DH"/>
</dbReference>
<comment type="pathway">
    <text evidence="7">Porphyrin-containing compound metabolism; protoporphyrin-IX biosynthesis; protoporphyrin-IX from protoporphyrinogen-IX: step 1/1.</text>
</comment>
<sequence length="175" mass="20040">MNKTLIIYSTVDGQTRAICELIKGISQTAESEVTVASLEEAKELSLASFDKVMIGASIRYGKHRPELYHYINHNHAVLNAKQNAFFTVNVVARKPEKNTPETNPYMKKFLELSLWKPQQLGVFAGKIDYPKYGFIDKTMIRFIMWMTKGPTDTSGTFEFTDWQQVEEFGKAFAER</sequence>
<dbReference type="InterPro" id="IPR044264">
    <property type="entry name" value="HemG"/>
</dbReference>
<name>A0A553JL46_SHEHA</name>
<keyword evidence="6 7" id="KW-0627">Porphyrin biosynthesis</keyword>
<dbReference type="GO" id="GO:0070819">
    <property type="term" value="F:menaquinone-dependent protoporphyrinogen oxidase activity"/>
    <property type="evidence" value="ECO:0007669"/>
    <property type="project" value="UniProtKB-UniRule"/>
</dbReference>
<evidence type="ECO:0000256" key="1">
    <source>
        <dbReference type="ARBA" id="ARBA00022630"/>
    </source>
</evidence>
<evidence type="ECO:0000256" key="4">
    <source>
        <dbReference type="ARBA" id="ARBA00023002"/>
    </source>
</evidence>
<evidence type="ECO:0000256" key="6">
    <source>
        <dbReference type="ARBA" id="ARBA00023244"/>
    </source>
</evidence>
<gene>
    <name evidence="7 9" type="primary">hemG</name>
    <name evidence="9" type="ORF">FN961_17120</name>
</gene>
<dbReference type="OrthoDB" id="9795729at2"/>
<keyword evidence="1 7" id="KW-0285">Flavoprotein</keyword>
<comment type="catalytic activity">
    <reaction evidence="7">
        <text>protoporphyrinogen IX + 3 a quinone = protoporphyrin IX + 3 a quinol</text>
        <dbReference type="Rhea" id="RHEA:65032"/>
        <dbReference type="ChEBI" id="CHEBI:24646"/>
        <dbReference type="ChEBI" id="CHEBI:57306"/>
        <dbReference type="ChEBI" id="CHEBI:57307"/>
        <dbReference type="ChEBI" id="CHEBI:132124"/>
        <dbReference type="EC" id="1.3.5.3"/>
    </reaction>
</comment>